<comment type="caution">
    <text evidence="2">The sequence shown here is derived from an EMBL/GenBank/DDBJ whole genome shotgun (WGS) entry which is preliminary data.</text>
</comment>
<sequence length="116" mass="13699">MQKVSDILKKFDSDEDKYISYEFQKYGYELAEQLGDLKNKSLYIKLAKITPRGLLEAAKNFVKDAYNVKSRPRLFMWRLKQLKNELKNKKSPHKWSRSEARSTYGEASSERGSKKR</sequence>
<accession>A0A0G1M675</accession>
<reference evidence="2 3" key="1">
    <citation type="journal article" date="2015" name="Nature">
        <title>rRNA introns, odd ribosomes, and small enigmatic genomes across a large radiation of phyla.</title>
        <authorList>
            <person name="Brown C.T."/>
            <person name="Hug L.A."/>
            <person name="Thomas B.C."/>
            <person name="Sharon I."/>
            <person name="Castelle C.J."/>
            <person name="Singh A."/>
            <person name="Wilkins M.J."/>
            <person name="Williams K.H."/>
            <person name="Banfield J.F."/>
        </authorList>
    </citation>
    <scope>NUCLEOTIDE SEQUENCE [LARGE SCALE GENOMIC DNA]</scope>
</reference>
<evidence type="ECO:0000256" key="1">
    <source>
        <dbReference type="SAM" id="MobiDB-lite"/>
    </source>
</evidence>
<dbReference type="Proteomes" id="UP000033901">
    <property type="component" value="Unassembled WGS sequence"/>
</dbReference>
<gene>
    <name evidence="2" type="ORF">UW61_C0009G0011</name>
</gene>
<evidence type="ECO:0000313" key="3">
    <source>
        <dbReference type="Proteomes" id="UP000033901"/>
    </source>
</evidence>
<evidence type="ECO:0000313" key="2">
    <source>
        <dbReference type="EMBL" id="KKT67424.1"/>
    </source>
</evidence>
<dbReference type="EMBL" id="LCIZ01000009">
    <property type="protein sequence ID" value="KKT67424.1"/>
    <property type="molecule type" value="Genomic_DNA"/>
</dbReference>
<dbReference type="AlphaFoldDB" id="A0A0G1M675"/>
<organism evidence="2 3">
    <name type="scientific">Candidatus Curtissbacteria bacterium GW2011_GWC1_44_33</name>
    <dbReference type="NCBI Taxonomy" id="1618413"/>
    <lineage>
        <taxon>Bacteria</taxon>
        <taxon>Candidatus Curtissiibacteriota</taxon>
    </lineage>
</organism>
<protein>
    <submittedName>
        <fullName evidence="2">Uncharacterized protein</fullName>
    </submittedName>
</protein>
<feature type="region of interest" description="Disordered" evidence="1">
    <location>
        <begin position="86"/>
        <end position="116"/>
    </location>
</feature>
<proteinExistence type="predicted"/>
<name>A0A0G1M675_9BACT</name>